<dbReference type="OrthoDB" id="5456548at2"/>
<evidence type="ECO:0000313" key="1">
    <source>
        <dbReference type="EMBL" id="PQD94318.1"/>
    </source>
</evidence>
<keyword evidence="2" id="KW-1185">Reference proteome</keyword>
<sequence length="187" mass="22197">MKFTYYLDGSGWATCILEVNGQKLEFTASYLSDCLSDFLQSLMLLNPLCVPRDETRRETECEWEGEPDGIIWSFELKENNRLNIIADYYEDEHNKEKTTTLINTEYPYDDFLRIVLKEIDALIKRHGIIGYREDWDEFDFPLSTFLKLKHYIIHKQKYPVIEAQGEFDIETRSELIYDLGLLLEEIK</sequence>
<protein>
    <submittedName>
        <fullName evidence="1">Uncharacterized protein</fullName>
    </submittedName>
</protein>
<evidence type="ECO:0000313" key="2">
    <source>
        <dbReference type="Proteomes" id="UP000239663"/>
    </source>
</evidence>
<dbReference type="EMBL" id="PKOZ01000011">
    <property type="protein sequence ID" value="PQD94318.1"/>
    <property type="molecule type" value="Genomic_DNA"/>
</dbReference>
<proteinExistence type="predicted"/>
<name>A0A2S7MX53_9BACI</name>
<accession>A0A2S7MX53</accession>
<comment type="caution">
    <text evidence="1">The sequence shown here is derived from an EMBL/GenBank/DDBJ whole genome shotgun (WGS) entry which is preliminary data.</text>
</comment>
<reference evidence="1 2" key="1">
    <citation type="submission" date="2017-12" db="EMBL/GenBank/DDBJ databases">
        <title>Taxonomic description and draft genome of Pradoshia cofamensis Gen. nov., sp. nov., a thermotolerant bacillale isolated from anterior gut of earthworm Eisenia fetida.</title>
        <authorList>
            <person name="Saha T."/>
            <person name="Chakraborty R."/>
        </authorList>
    </citation>
    <scope>NUCLEOTIDE SEQUENCE [LARGE SCALE GENOMIC DNA]</scope>
    <source>
        <strain evidence="1 2">EAG3</strain>
    </source>
</reference>
<dbReference type="RefSeq" id="WP_104850319.1">
    <property type="nucleotide sequence ID" value="NZ_PKOZ01000011.1"/>
</dbReference>
<dbReference type="Proteomes" id="UP000239663">
    <property type="component" value="Unassembled WGS sequence"/>
</dbReference>
<gene>
    <name evidence="1" type="ORF">CYL18_14870</name>
</gene>
<dbReference type="AlphaFoldDB" id="A0A2S7MX53"/>
<organism evidence="1 2">
    <name type="scientific">Pradoshia eiseniae</name>
    <dbReference type="NCBI Taxonomy" id="2064768"/>
    <lineage>
        <taxon>Bacteria</taxon>
        <taxon>Bacillati</taxon>
        <taxon>Bacillota</taxon>
        <taxon>Bacilli</taxon>
        <taxon>Bacillales</taxon>
        <taxon>Bacillaceae</taxon>
        <taxon>Pradoshia</taxon>
    </lineage>
</organism>